<protein>
    <submittedName>
        <fullName evidence="1">Uncharacterized protein</fullName>
    </submittedName>
</protein>
<dbReference type="Proteomes" id="UP000812031">
    <property type="component" value="Unassembled WGS sequence"/>
</dbReference>
<accession>A0ABS6Y0M5</accession>
<keyword evidence="2" id="KW-1185">Reference proteome</keyword>
<organism evidence="1 2">
    <name type="scientific">Flavobacterium taihuense</name>
    <dbReference type="NCBI Taxonomy" id="2857508"/>
    <lineage>
        <taxon>Bacteria</taxon>
        <taxon>Pseudomonadati</taxon>
        <taxon>Bacteroidota</taxon>
        <taxon>Flavobacteriia</taxon>
        <taxon>Flavobacteriales</taxon>
        <taxon>Flavobacteriaceae</taxon>
        <taxon>Flavobacterium</taxon>
    </lineage>
</organism>
<gene>
    <name evidence="1" type="ORF">KZH69_18385</name>
</gene>
<evidence type="ECO:0000313" key="2">
    <source>
        <dbReference type="Proteomes" id="UP000812031"/>
    </source>
</evidence>
<proteinExistence type="predicted"/>
<dbReference type="EMBL" id="JAHWYN010000024">
    <property type="protein sequence ID" value="MBW4362460.1"/>
    <property type="molecule type" value="Genomic_DNA"/>
</dbReference>
<sequence>MKTIIKARKELKITKRETHFVRELFEPQGEGYAAIWRTIEIVKEENKLIFEDIDE</sequence>
<reference evidence="1 2" key="1">
    <citation type="submission" date="2021-07" db="EMBL/GenBank/DDBJ databases">
        <title>Flavobacterium sp. nov. isolated from sediment on the Taihu Lake.</title>
        <authorList>
            <person name="Qu J.-H."/>
        </authorList>
    </citation>
    <scope>NUCLEOTIDE SEQUENCE [LARGE SCALE GENOMIC DNA]</scope>
    <source>
        <strain evidence="1 2">NAS39</strain>
    </source>
</reference>
<evidence type="ECO:0000313" key="1">
    <source>
        <dbReference type="EMBL" id="MBW4362460.1"/>
    </source>
</evidence>
<name>A0ABS6Y0M5_9FLAO</name>
<dbReference type="RefSeq" id="WP_219318941.1">
    <property type="nucleotide sequence ID" value="NZ_JAHWYN010000024.1"/>
</dbReference>
<comment type="caution">
    <text evidence="1">The sequence shown here is derived from an EMBL/GenBank/DDBJ whole genome shotgun (WGS) entry which is preliminary data.</text>
</comment>